<protein>
    <submittedName>
        <fullName evidence="2">Uncharacterized protein</fullName>
    </submittedName>
</protein>
<dbReference type="Gene3D" id="2.40.50.140">
    <property type="entry name" value="Nucleic acid-binding proteins"/>
    <property type="match status" value="1"/>
</dbReference>
<evidence type="ECO:0000313" key="2">
    <source>
        <dbReference type="EMBL" id="CAI8618377.1"/>
    </source>
</evidence>
<feature type="chain" id="PRO_5043471707" evidence="1">
    <location>
        <begin position="18"/>
        <end position="111"/>
    </location>
</feature>
<evidence type="ECO:0000256" key="1">
    <source>
        <dbReference type="SAM" id="SignalP"/>
    </source>
</evidence>
<gene>
    <name evidence="2" type="ORF">VFH_VI119920</name>
</gene>
<name>A0AAV1BC96_VICFA</name>
<keyword evidence="3" id="KW-1185">Reference proteome</keyword>
<dbReference type="InterPro" id="IPR012340">
    <property type="entry name" value="NA-bd_OB-fold"/>
</dbReference>
<keyword evidence="1" id="KW-0732">Signal</keyword>
<feature type="signal peptide" evidence="1">
    <location>
        <begin position="1"/>
        <end position="17"/>
    </location>
</feature>
<dbReference type="EMBL" id="OX451741">
    <property type="protein sequence ID" value="CAI8618377.1"/>
    <property type="molecule type" value="Genomic_DNA"/>
</dbReference>
<reference evidence="2 3" key="1">
    <citation type="submission" date="2023-01" db="EMBL/GenBank/DDBJ databases">
        <authorList>
            <person name="Kreplak J."/>
        </authorList>
    </citation>
    <scope>NUCLEOTIDE SEQUENCE [LARGE SCALE GENOMIC DNA]</scope>
</reference>
<organism evidence="2 3">
    <name type="scientific">Vicia faba</name>
    <name type="common">Broad bean</name>
    <name type="synonym">Faba vulgaris</name>
    <dbReference type="NCBI Taxonomy" id="3906"/>
    <lineage>
        <taxon>Eukaryota</taxon>
        <taxon>Viridiplantae</taxon>
        <taxon>Streptophyta</taxon>
        <taxon>Embryophyta</taxon>
        <taxon>Tracheophyta</taxon>
        <taxon>Spermatophyta</taxon>
        <taxon>Magnoliopsida</taxon>
        <taxon>eudicotyledons</taxon>
        <taxon>Gunneridae</taxon>
        <taxon>Pentapetalae</taxon>
        <taxon>rosids</taxon>
        <taxon>fabids</taxon>
        <taxon>Fabales</taxon>
        <taxon>Fabaceae</taxon>
        <taxon>Papilionoideae</taxon>
        <taxon>50 kb inversion clade</taxon>
        <taxon>NPAAA clade</taxon>
        <taxon>Hologalegina</taxon>
        <taxon>IRL clade</taxon>
        <taxon>Fabeae</taxon>
        <taxon>Vicia</taxon>
    </lineage>
</organism>
<sequence>MHIIFCAIVAKTRILVASQFGWCYRTFHLCPCVSHGDTAPFDCDVGHSTEAEIFRYKIEIRIFRSGNSCNFVFWNRECELLLGLSIAQLCHTMIKAGIDDPLEFPLALISC</sequence>
<dbReference type="Proteomes" id="UP001157006">
    <property type="component" value="Chromosome 6"/>
</dbReference>
<evidence type="ECO:0000313" key="3">
    <source>
        <dbReference type="Proteomes" id="UP001157006"/>
    </source>
</evidence>
<dbReference type="AlphaFoldDB" id="A0AAV1BC96"/>
<accession>A0AAV1BC96</accession>
<proteinExistence type="predicted"/>